<evidence type="ECO:0000313" key="2">
    <source>
        <dbReference type="Proteomes" id="UP000085678"/>
    </source>
</evidence>
<feature type="compositionally biased region" description="Basic and acidic residues" evidence="1">
    <location>
        <begin position="752"/>
        <end position="768"/>
    </location>
</feature>
<feature type="compositionally biased region" description="Basic and acidic residues" evidence="1">
    <location>
        <begin position="652"/>
        <end position="665"/>
    </location>
</feature>
<feature type="compositionally biased region" description="Polar residues" evidence="1">
    <location>
        <begin position="1558"/>
        <end position="1572"/>
    </location>
</feature>
<dbReference type="GeneID" id="106176663"/>
<dbReference type="RefSeq" id="XP_013414590.1">
    <property type="nucleotide sequence ID" value="XM_013559136.2"/>
</dbReference>
<evidence type="ECO:0000313" key="3">
    <source>
        <dbReference type="RefSeq" id="XP_013414590.1"/>
    </source>
</evidence>
<evidence type="ECO:0000256" key="1">
    <source>
        <dbReference type="SAM" id="MobiDB-lite"/>
    </source>
</evidence>
<keyword evidence="2" id="KW-1185">Reference proteome</keyword>
<accession>A0A1S3JW06</accession>
<feature type="region of interest" description="Disordered" evidence="1">
    <location>
        <begin position="414"/>
        <end position="435"/>
    </location>
</feature>
<feature type="compositionally biased region" description="Acidic residues" evidence="1">
    <location>
        <begin position="717"/>
        <end position="740"/>
    </location>
</feature>
<sequence length="1579" mass="179222">MKGHKGSILEIGSGYTVSLLADTTHTYTAIALLIQDSKLPVKENLLTYHSIPNLYVGSLFQDNLPAAVEYLYNDNQVLFNTILLSNLTSMVGDLLPHEYEELLARLLSLARNTYVADISTNNKHMLNFFKNWENLPVLLNKCCTVAGLDCVVEQVKGYFGGWNNGREDLYKVQVLTGTRNLPESFCEKSLLEGECYLHFGNESEPVAIHFNDGSQLLVPNTSDCIPLQVINYIGPIQSTKERLLYQLLHVPYRDDQRSCTLYINGSNIVSLQDTPVKTGIDSHMWSCEENPQMHALVKKLVDLDPSLTGTEPHEKGLHSAKAGQISPHNFNQKQPQEDRGARVQQPYEQVDSVAERWNRLNNDVKEAAEKDQEQVQRLNKQWDREGNPPLPQQDPVLVRLDKTWRREEDKVGLDPPAVQGQVQGKVQSQGKESLSRNIDPALTKDEKELRLAMGSLGGVKGMEGNPVIAQPKKPIETEGQLPELEKNIIHQKVSSPKYVQNLRSIQHGGTTTTLKSVIREFDSLNNEPVPLAEQHQIPKPVPKRIHGNARKIYRNKYQGVEQQDSRQADYLKNDLVQNGADHLGPVGKIEQQPVVFKPREQGGQIENRKDGMRRLLQNDAQQGLSLSVRERLDKYKEDFKKTLMNRYKAQRTKIDNDHDQIESKKVTSTQGPVKKMASKTATPSALSSKEPLISSDGIRKDSTDQQAAAAQKSELGNNEEEEEEVVPEEIEEEEEALNDEYDFKSPVTSVKPELREPARTVREKHQPMEHTFGPKHKEESVYDSEWKLIKNDIAALNGKERNFFSVLTYGGNQQVLLGAKIAHRYPNSTVLSVLDTSSARHMQGLRKMITSLGAKNFILLVNNLSPGTVDKIVKMPEIFQIQILGLETFHHLTSLGQGFLYYLGHLLTMAHTTYLEVPSPEQLVMADLLLGNSTGAEQTHAVFKGMIFETLKLHGLENEAEVSLVDDVDILRGYTLSTKLVKITLGHMQRTVVLDCQDTRANIQLTPDKQCRVGVSKQETRLARCMEGIGLELLLCLGLDKVARKNLLREYLSLPVYPDMCPHHLVWYNTTLVYHAADSTRRFLQSSTELSRLIASQAAVSVLGNEIYTQPFSFMEYKSMEGEMIKLLAKHYKNSTFISLHSELEEAEKLYQETWKMNVTNIVITSLAVDQDFTTKLLQSPDFLRYQYFGVQAFLDSVMTMGDDEFNLMVGQMIANGVTSFFQLPSAEMLSLAFATFFPESFTGRPLRGNGTLDRKDIYYLKHHPAPVFENAELKMLGESAEADVNISISAELLQPPFMQSASFPWKVVRVDVRNLTVTVNHHFDYQLDGHDRKYTLHCLAHSKSTYEVYLIRKGDGFKIPYGDVHAISLIALLRMGLLEPIKTMFYDLFLTLPFYEDMAPWNIVFRSGRLEYIDYDTKDFTFNKMVPAAYQVMAMLMNYERTINDFGHCKQHGINQYNFPYVSHCVGSDYEGPCKDSRYPVPCGDYTCKSTYIECLKSLSELEKKKMEWKQRMVANLKTPGFVYTGRQNLPYTSGQWSFGQFGAKNPQNGAYLRQRPPQQKSYSGPQFAQDNQRRRFW</sequence>
<feature type="compositionally biased region" description="Basic and acidic residues" evidence="1">
    <location>
        <begin position="365"/>
        <end position="386"/>
    </location>
</feature>
<feature type="compositionally biased region" description="Low complexity" evidence="1">
    <location>
        <begin position="418"/>
        <end position="431"/>
    </location>
</feature>
<reference evidence="3" key="1">
    <citation type="submission" date="2025-08" db="UniProtKB">
        <authorList>
            <consortium name="RefSeq"/>
        </authorList>
    </citation>
    <scope>IDENTIFICATION</scope>
    <source>
        <tissue evidence="3">Gonads</tissue>
    </source>
</reference>
<organism evidence="2 3">
    <name type="scientific">Lingula anatina</name>
    <name type="common">Brachiopod</name>
    <name type="synonym">Lingula unguis</name>
    <dbReference type="NCBI Taxonomy" id="7574"/>
    <lineage>
        <taxon>Eukaryota</taxon>
        <taxon>Metazoa</taxon>
        <taxon>Spiralia</taxon>
        <taxon>Lophotrochozoa</taxon>
        <taxon>Brachiopoda</taxon>
        <taxon>Linguliformea</taxon>
        <taxon>Lingulata</taxon>
        <taxon>Lingulida</taxon>
        <taxon>Linguloidea</taxon>
        <taxon>Lingulidae</taxon>
        <taxon>Lingula</taxon>
    </lineage>
</organism>
<name>A0A1S3JW06_LINAN</name>
<feature type="region of interest" description="Disordered" evidence="1">
    <location>
        <begin position="650"/>
        <end position="776"/>
    </location>
</feature>
<proteinExistence type="predicted"/>
<protein>
    <submittedName>
        <fullName evidence="3">Uncharacterized protein LOC106176663</fullName>
    </submittedName>
</protein>
<dbReference type="InParanoid" id="A0A1S3JW06"/>
<feature type="region of interest" description="Disordered" evidence="1">
    <location>
        <begin position="365"/>
        <end position="394"/>
    </location>
</feature>
<feature type="region of interest" description="Disordered" evidence="1">
    <location>
        <begin position="1549"/>
        <end position="1579"/>
    </location>
</feature>
<feature type="region of interest" description="Disordered" evidence="1">
    <location>
        <begin position="305"/>
        <end position="347"/>
    </location>
</feature>
<dbReference type="Proteomes" id="UP000085678">
    <property type="component" value="Unplaced"/>
</dbReference>
<dbReference type="OrthoDB" id="6142675at2759"/>
<dbReference type="KEGG" id="lak:106176663"/>
<gene>
    <name evidence="3" type="primary">LOC106176663</name>
</gene>